<dbReference type="Pfam" id="PF01580">
    <property type="entry name" value="FtsK_SpoIIIE"/>
    <property type="match status" value="2"/>
</dbReference>
<keyword evidence="6" id="KW-0131">Cell cycle</keyword>
<protein>
    <submittedName>
        <fullName evidence="6">Cell division protein FtsK</fullName>
    </submittedName>
</protein>
<name>A0A7G7YPY3_9CORY</name>
<dbReference type="AlphaFoldDB" id="A0A7G7YPY3"/>
<evidence type="ECO:0000256" key="3">
    <source>
        <dbReference type="PROSITE-ProRule" id="PRU00289"/>
    </source>
</evidence>
<dbReference type="RefSeq" id="WP_186276807.1">
    <property type="nucleotide sequence ID" value="NZ_CP046883.1"/>
</dbReference>
<keyword evidence="4" id="KW-0812">Transmembrane</keyword>
<dbReference type="SMART" id="SM00382">
    <property type="entry name" value="AAA"/>
    <property type="match status" value="3"/>
</dbReference>
<dbReference type="SUPFAM" id="SSF52540">
    <property type="entry name" value="P-loop containing nucleoside triphosphate hydrolases"/>
    <property type="match status" value="3"/>
</dbReference>
<organism evidence="6 7">
    <name type="scientific">Corynebacterium anserum</name>
    <dbReference type="NCBI Taxonomy" id="2684406"/>
    <lineage>
        <taxon>Bacteria</taxon>
        <taxon>Bacillati</taxon>
        <taxon>Actinomycetota</taxon>
        <taxon>Actinomycetes</taxon>
        <taxon>Mycobacteriales</taxon>
        <taxon>Corynebacteriaceae</taxon>
        <taxon>Corynebacterium</taxon>
    </lineage>
</organism>
<dbReference type="PROSITE" id="PS50901">
    <property type="entry name" value="FTSK"/>
    <property type="match status" value="1"/>
</dbReference>
<dbReference type="InterPro" id="IPR050206">
    <property type="entry name" value="FtsK/SpoIIIE/SftA"/>
</dbReference>
<dbReference type="GO" id="GO:0005524">
    <property type="term" value="F:ATP binding"/>
    <property type="evidence" value="ECO:0007669"/>
    <property type="project" value="UniProtKB-UniRule"/>
</dbReference>
<gene>
    <name evidence="6" type="ORF">GP473_07685</name>
</gene>
<sequence length="1079" mass="118187">MQSQAPPTLPKDKQPFIRMLMPAIMLVAVTGMIGAMILSGAGRSPMTFIFPLMLLGSMAVMFSPGTNVDEMRRSFHRHIDALRDSLERTRTEQLQRMAEAHPDPHALWSHVLTEVDVTAPTGTVRLGTAVQAPEDPLEIPVNAPPEDLEPVSAMSLRDVALKYATIEAPVAVELSSFHCVVLTGEGAQGLSRAMQAQLVMQATDALTIIGPHDEWLPHDGPQKVTFCDGRSPVTAGAVVTDPSEEWVEDAKAQGLLLHVEGESNNWVLSAWTMDGWAPFGVADQLSDVELAQICRSRSQVRGATSLLELPGGDLRAPIGFSGAPVYLDIKESALGGIGPHGLCIGATGSGKSEFLKSCVISFAHNHSPQELNFILVDFKGGASFLSMDRLPHTSAIITNLAEEAGLVDRMQDSLLGEMHRRQERLRAAGLTTAKEFNERYPGEMPALFIVVDEFSELLHARPEFADVFAAIGRLGRSLRMHLLLASQRLEEGRLRGLESHLSYRIALRTFSAAESRALIGSTAAYELPANPGAAILYAQDAIRFQSAYVSGPELPQDQRMVRRLGVEVQSTMTTQQRVIEQLAGPTHKLVWLPPLPEILPAHEVMEPEAPMVARVGLEDLPFEGEQVGYSVDLSRRHWAVVGQPRTGKTSFLRALVLGTVMSTPHVPIYIFDPGGSLCHLTRLPQVAAAVGVDHLSRLLDEVEMLTGPRLLLVDGVDQLGDEEQRVIRMATSGLEKGLHVVVTALRWNFRPALRDVLTGHVEFKMTALDAHFRDAQRSLPDMPGRAVSHRGKHVQIAHVTGQDIEHVRQISVKRGEKDRTMKVLPRLLPAKEIPDYAFALGGPTLDPVEWDFRVFPHMVAVGQSGSGITTALRSVVRALRARSDVECDFLITDARRGLLDNQGYAVPEEFRMRLREWVAVLEQRIPGPDVTPKQLRERTWWSGPELFVVVDDADADPGLDVLHSVLPYAADIGLHVVMGRRSGTFARASYQPLLQAMRDQSAWLIFSAPREDGPIAGQKLVRRDPGRAVFVHADPWLVQVAIDDMDTVSKVEAAESDGYCVSNESEPVGVRVGKEGAEA</sequence>
<dbReference type="PANTHER" id="PTHR22683:SF1">
    <property type="entry name" value="TYPE VII SECRETION SYSTEM PROTEIN ESSC"/>
    <property type="match status" value="1"/>
</dbReference>
<evidence type="ECO:0000313" key="7">
    <source>
        <dbReference type="Proteomes" id="UP000515275"/>
    </source>
</evidence>
<dbReference type="PANTHER" id="PTHR22683">
    <property type="entry name" value="SPORULATION PROTEIN RELATED"/>
    <property type="match status" value="1"/>
</dbReference>
<dbReference type="Gene3D" id="3.40.50.300">
    <property type="entry name" value="P-loop containing nucleotide triphosphate hydrolases"/>
    <property type="match status" value="3"/>
</dbReference>
<dbReference type="InterPro" id="IPR002543">
    <property type="entry name" value="FtsK_dom"/>
</dbReference>
<dbReference type="EMBL" id="CP046883">
    <property type="protein sequence ID" value="QNH96553.1"/>
    <property type="molecule type" value="Genomic_DNA"/>
</dbReference>
<dbReference type="KEGG" id="cans:GP473_07685"/>
<keyword evidence="2 3" id="KW-0067">ATP-binding</keyword>
<keyword evidence="4" id="KW-1133">Transmembrane helix</keyword>
<feature type="domain" description="FtsK" evidence="5">
    <location>
        <begin position="322"/>
        <end position="516"/>
    </location>
</feature>
<feature type="transmembrane region" description="Helical" evidence="4">
    <location>
        <begin position="20"/>
        <end position="42"/>
    </location>
</feature>
<evidence type="ECO:0000259" key="5">
    <source>
        <dbReference type="PROSITE" id="PS50901"/>
    </source>
</evidence>
<proteinExistence type="predicted"/>
<evidence type="ECO:0000313" key="6">
    <source>
        <dbReference type="EMBL" id="QNH96553.1"/>
    </source>
</evidence>
<keyword evidence="6" id="KW-0132">Cell division</keyword>
<reference evidence="6 7" key="1">
    <citation type="submission" date="2019-12" db="EMBL/GenBank/DDBJ databases">
        <title>Corynebacterium sp. nov., isolated from feces of the Anser Albifrons in China.</title>
        <authorList>
            <person name="Liu Q."/>
        </authorList>
    </citation>
    <scope>NUCLEOTIDE SEQUENCE [LARGE SCALE GENOMIC DNA]</scope>
    <source>
        <strain evidence="6 7">23H37-10</strain>
    </source>
</reference>
<evidence type="ECO:0000256" key="1">
    <source>
        <dbReference type="ARBA" id="ARBA00022741"/>
    </source>
</evidence>
<dbReference type="GO" id="GO:0051301">
    <property type="term" value="P:cell division"/>
    <property type="evidence" value="ECO:0007669"/>
    <property type="project" value="UniProtKB-KW"/>
</dbReference>
<dbReference type="InterPro" id="IPR003593">
    <property type="entry name" value="AAA+_ATPase"/>
</dbReference>
<feature type="binding site" evidence="3">
    <location>
        <begin position="345"/>
        <end position="352"/>
    </location>
    <ligand>
        <name>ATP</name>
        <dbReference type="ChEBI" id="CHEBI:30616"/>
    </ligand>
</feature>
<keyword evidence="4" id="KW-0472">Membrane</keyword>
<dbReference type="InterPro" id="IPR027417">
    <property type="entry name" value="P-loop_NTPase"/>
</dbReference>
<evidence type="ECO:0000256" key="2">
    <source>
        <dbReference type="ARBA" id="ARBA00022840"/>
    </source>
</evidence>
<keyword evidence="7" id="KW-1185">Reference proteome</keyword>
<dbReference type="Proteomes" id="UP000515275">
    <property type="component" value="Chromosome"/>
</dbReference>
<dbReference type="GO" id="GO:0003677">
    <property type="term" value="F:DNA binding"/>
    <property type="evidence" value="ECO:0007669"/>
    <property type="project" value="InterPro"/>
</dbReference>
<feature type="transmembrane region" description="Helical" evidence="4">
    <location>
        <begin position="48"/>
        <end position="68"/>
    </location>
</feature>
<accession>A0A7G7YPY3</accession>
<keyword evidence="1 3" id="KW-0547">Nucleotide-binding</keyword>
<evidence type="ECO:0000256" key="4">
    <source>
        <dbReference type="SAM" id="Phobius"/>
    </source>
</evidence>